<feature type="region of interest" description="Disordered" evidence="3">
    <location>
        <begin position="217"/>
        <end position="239"/>
    </location>
</feature>
<dbReference type="GeneID" id="63769528"/>
<keyword evidence="2" id="KW-0833">Ubl conjugation pathway</keyword>
<dbReference type="RefSeq" id="XP_040720236.1">
    <property type="nucleotide sequence ID" value="XM_040853316.1"/>
</dbReference>
<comment type="pathway">
    <text evidence="1">Protein modification; protein ubiquitination.</text>
</comment>
<keyword evidence="5" id="KW-1185">Reference proteome</keyword>
<dbReference type="PANTHER" id="PTHR10706">
    <property type="entry name" value="F-BOX FAMILY PROTEIN"/>
    <property type="match status" value="1"/>
</dbReference>
<evidence type="ECO:0000313" key="4">
    <source>
        <dbReference type="EMBL" id="ORY70286.1"/>
    </source>
</evidence>
<evidence type="ECO:0000313" key="5">
    <source>
        <dbReference type="Proteomes" id="UP000193689"/>
    </source>
</evidence>
<dbReference type="GO" id="GO:0016567">
    <property type="term" value="P:protein ubiquitination"/>
    <property type="evidence" value="ECO:0007669"/>
    <property type="project" value="UniProtKB-UniPathway"/>
</dbReference>
<dbReference type="Pfam" id="PF12014">
    <property type="entry name" value="Cyclin_D1_bind"/>
    <property type="match status" value="1"/>
</dbReference>
<dbReference type="PANTHER" id="PTHR10706:SF130">
    <property type="entry name" value="F-BOX ONLY PROTEIN 31"/>
    <property type="match status" value="1"/>
</dbReference>
<evidence type="ECO:0000256" key="1">
    <source>
        <dbReference type="ARBA" id="ARBA00004906"/>
    </source>
</evidence>
<dbReference type="Proteomes" id="UP000193689">
    <property type="component" value="Unassembled WGS sequence"/>
</dbReference>
<dbReference type="OrthoDB" id="722566at2759"/>
<dbReference type="InterPro" id="IPR036047">
    <property type="entry name" value="F-box-like_dom_sf"/>
</dbReference>
<sequence length="458" mass="52634">MELSIVSQVCRRLHEHADADIHWQRYVHSNLPGNPISSPYPFKTFRELYICHDPYWFIPKHKFWFSDRHLTGQMIVAQYDQRRGVIEGYQLLGIRNRDGSEPWDEDQGVHIHYFEPIVKLHRDKPILQFNTSSFQNLVREESSAGGSSFTRTRQFQAEKPMLMNQGSDPRFSNVILAKPLTEAILQERMLSEFPYGNVWPPPQIPAAHRVPGQAMGVFPRSSRNIRPPFASTDRPANRSEMSDQAFHVRQWMEMGQPALGLHHGEEIVTYSTLDPALYTPTAEKPWRGVWVGDYSGHGCEFLLIHQPDNDNETDDEALVREENETEHAFNERFRNERVYRGRLEAIKLTGDPNVPRGEYTFVADNLANDGIVEIAEHPPFAGARMVKSRGHIASMGFLYGIVPPCMIEFGGNTVDTLADKFVESRLILISHDCLAQYWVGFGHISYFERVDIDQFLKP</sequence>
<dbReference type="STRING" id="1141098.A0A1Y2EG97"/>
<organism evidence="4 5">
    <name type="scientific">Pseudomassariella vexata</name>
    <dbReference type="NCBI Taxonomy" id="1141098"/>
    <lineage>
        <taxon>Eukaryota</taxon>
        <taxon>Fungi</taxon>
        <taxon>Dikarya</taxon>
        <taxon>Ascomycota</taxon>
        <taxon>Pezizomycotina</taxon>
        <taxon>Sordariomycetes</taxon>
        <taxon>Xylariomycetidae</taxon>
        <taxon>Amphisphaeriales</taxon>
        <taxon>Pseudomassariaceae</taxon>
        <taxon>Pseudomassariella</taxon>
    </lineage>
</organism>
<comment type="caution">
    <text evidence="4">The sequence shown here is derived from an EMBL/GenBank/DDBJ whole genome shotgun (WGS) entry which is preliminary data.</text>
</comment>
<protein>
    <submittedName>
        <fullName evidence="4">Uncharacterized protein</fullName>
    </submittedName>
</protein>
<name>A0A1Y2EG97_9PEZI</name>
<evidence type="ECO:0000256" key="2">
    <source>
        <dbReference type="ARBA" id="ARBA00022786"/>
    </source>
</evidence>
<dbReference type="UniPathway" id="UPA00143"/>
<dbReference type="SUPFAM" id="SSF81383">
    <property type="entry name" value="F-box domain"/>
    <property type="match status" value="1"/>
</dbReference>
<reference evidence="4 5" key="1">
    <citation type="submission" date="2016-07" db="EMBL/GenBank/DDBJ databases">
        <title>Pervasive Adenine N6-methylation of Active Genes in Fungi.</title>
        <authorList>
            <consortium name="DOE Joint Genome Institute"/>
            <person name="Mondo S.J."/>
            <person name="Dannebaum R.O."/>
            <person name="Kuo R.C."/>
            <person name="Labutti K."/>
            <person name="Haridas S."/>
            <person name="Kuo A."/>
            <person name="Salamov A."/>
            <person name="Ahrendt S.R."/>
            <person name="Lipzen A."/>
            <person name="Sullivan W."/>
            <person name="Andreopoulos W.B."/>
            <person name="Clum A."/>
            <person name="Lindquist E."/>
            <person name="Daum C."/>
            <person name="Ramamoorthy G.K."/>
            <person name="Gryganskyi A."/>
            <person name="Culley D."/>
            <person name="Magnuson J.K."/>
            <person name="James T.Y."/>
            <person name="O'Malley M.A."/>
            <person name="Stajich J.E."/>
            <person name="Spatafora J.W."/>
            <person name="Visel A."/>
            <person name="Grigoriev I.V."/>
        </authorList>
    </citation>
    <scope>NUCLEOTIDE SEQUENCE [LARGE SCALE GENOMIC DNA]</scope>
    <source>
        <strain evidence="4 5">CBS 129021</strain>
    </source>
</reference>
<proteinExistence type="predicted"/>
<dbReference type="InterPro" id="IPR045048">
    <property type="entry name" value="FBXO31/39"/>
</dbReference>
<accession>A0A1Y2EG97</accession>
<dbReference type="EMBL" id="MCFJ01000002">
    <property type="protein sequence ID" value="ORY70286.1"/>
    <property type="molecule type" value="Genomic_DNA"/>
</dbReference>
<gene>
    <name evidence="4" type="ORF">BCR38DRAFT_103734</name>
</gene>
<evidence type="ECO:0000256" key="3">
    <source>
        <dbReference type="SAM" id="MobiDB-lite"/>
    </source>
</evidence>
<dbReference type="AlphaFoldDB" id="A0A1Y2EG97"/>
<dbReference type="InParanoid" id="A0A1Y2EG97"/>